<dbReference type="AlphaFoldDB" id="A0A4R7RM73"/>
<dbReference type="PROSITE" id="PS50112">
    <property type="entry name" value="PAS"/>
    <property type="match status" value="1"/>
</dbReference>
<dbReference type="GO" id="GO:0005524">
    <property type="term" value="F:ATP binding"/>
    <property type="evidence" value="ECO:0007669"/>
    <property type="project" value="UniProtKB-KW"/>
</dbReference>
<dbReference type="Pfam" id="PF08448">
    <property type="entry name" value="PAS_4"/>
    <property type="match status" value="2"/>
</dbReference>
<dbReference type="Gene3D" id="3.30.565.10">
    <property type="entry name" value="Histidine kinase-like ATPase, C-terminal domain"/>
    <property type="match status" value="1"/>
</dbReference>
<keyword evidence="12" id="KW-1133">Transmembrane helix</keyword>
<evidence type="ECO:0000256" key="1">
    <source>
        <dbReference type="ARBA" id="ARBA00000085"/>
    </source>
</evidence>
<dbReference type="Gene3D" id="3.30.450.20">
    <property type="entry name" value="PAS domain"/>
    <property type="match status" value="2"/>
</dbReference>
<dbReference type="SUPFAM" id="SSF55781">
    <property type="entry name" value="GAF domain-like"/>
    <property type="match status" value="1"/>
</dbReference>
<dbReference type="PROSITE" id="PS50109">
    <property type="entry name" value="HIS_KIN"/>
    <property type="match status" value="1"/>
</dbReference>
<dbReference type="SMART" id="SM00388">
    <property type="entry name" value="HisKA"/>
    <property type="match status" value="1"/>
</dbReference>
<evidence type="ECO:0000256" key="8">
    <source>
        <dbReference type="ARBA" id="ARBA00022840"/>
    </source>
</evidence>
<dbReference type="GO" id="GO:0000155">
    <property type="term" value="F:phosphorelay sensor kinase activity"/>
    <property type="evidence" value="ECO:0007669"/>
    <property type="project" value="InterPro"/>
</dbReference>
<organism evidence="15 16">
    <name type="scientific">Prosthecobacter fusiformis</name>
    <dbReference type="NCBI Taxonomy" id="48464"/>
    <lineage>
        <taxon>Bacteria</taxon>
        <taxon>Pseudomonadati</taxon>
        <taxon>Verrucomicrobiota</taxon>
        <taxon>Verrucomicrobiia</taxon>
        <taxon>Verrucomicrobiales</taxon>
        <taxon>Verrucomicrobiaceae</taxon>
        <taxon>Prosthecobacter</taxon>
    </lineage>
</organism>
<protein>
    <recommendedName>
        <fullName evidence="3">histidine kinase</fullName>
        <ecNumber evidence="3">2.7.13.3</ecNumber>
    </recommendedName>
</protein>
<accession>A0A4R7RM73</accession>
<dbReference type="FunFam" id="3.30.565.10:FF:000010">
    <property type="entry name" value="Sensor histidine kinase RcsC"/>
    <property type="match status" value="1"/>
</dbReference>
<dbReference type="InterPro" id="IPR036097">
    <property type="entry name" value="HisK_dim/P_sf"/>
</dbReference>
<reference evidence="15 16" key="1">
    <citation type="submission" date="2019-03" db="EMBL/GenBank/DDBJ databases">
        <title>Genomic Encyclopedia of Archaeal and Bacterial Type Strains, Phase II (KMG-II): from individual species to whole genera.</title>
        <authorList>
            <person name="Goeker M."/>
        </authorList>
    </citation>
    <scope>NUCLEOTIDE SEQUENCE [LARGE SCALE GENOMIC DNA]</scope>
    <source>
        <strain evidence="15 16">ATCC 25309</strain>
    </source>
</reference>
<evidence type="ECO:0000256" key="9">
    <source>
        <dbReference type="ARBA" id="ARBA00023012"/>
    </source>
</evidence>
<dbReference type="InterPro" id="IPR035965">
    <property type="entry name" value="PAS-like_dom_sf"/>
</dbReference>
<dbReference type="Proteomes" id="UP000295662">
    <property type="component" value="Unassembled WGS sequence"/>
</dbReference>
<keyword evidence="9" id="KW-0902">Two-component regulatory system</keyword>
<feature type="transmembrane region" description="Helical" evidence="12">
    <location>
        <begin position="69"/>
        <end position="91"/>
    </location>
</feature>
<dbReference type="InterPro" id="IPR005467">
    <property type="entry name" value="His_kinase_dom"/>
</dbReference>
<proteinExistence type="predicted"/>
<comment type="subcellular location">
    <subcellularLocation>
        <location evidence="2">Membrane</location>
    </subcellularLocation>
</comment>
<feature type="domain" description="Histidine kinase" evidence="13">
    <location>
        <begin position="570"/>
        <end position="792"/>
    </location>
</feature>
<dbReference type="EMBL" id="SOCA01000008">
    <property type="protein sequence ID" value="TDU66454.1"/>
    <property type="molecule type" value="Genomic_DNA"/>
</dbReference>
<dbReference type="InterPro" id="IPR004358">
    <property type="entry name" value="Sig_transdc_His_kin-like_C"/>
</dbReference>
<evidence type="ECO:0000256" key="10">
    <source>
        <dbReference type="ARBA" id="ARBA00023136"/>
    </source>
</evidence>
<keyword evidence="16" id="KW-1185">Reference proteome</keyword>
<feature type="domain" description="PAS" evidence="14">
    <location>
        <begin position="292"/>
        <end position="362"/>
    </location>
</feature>
<evidence type="ECO:0000256" key="2">
    <source>
        <dbReference type="ARBA" id="ARBA00004370"/>
    </source>
</evidence>
<evidence type="ECO:0000313" key="16">
    <source>
        <dbReference type="Proteomes" id="UP000295662"/>
    </source>
</evidence>
<dbReference type="CDD" id="cd00082">
    <property type="entry name" value="HisKA"/>
    <property type="match status" value="1"/>
</dbReference>
<dbReference type="NCBIfam" id="TIGR00229">
    <property type="entry name" value="sensory_box"/>
    <property type="match status" value="2"/>
</dbReference>
<dbReference type="SUPFAM" id="SSF47384">
    <property type="entry name" value="Homodimeric domain of signal transducing histidine kinase"/>
    <property type="match status" value="1"/>
</dbReference>
<dbReference type="Gene3D" id="1.10.287.130">
    <property type="match status" value="1"/>
</dbReference>
<keyword evidence="4" id="KW-0597">Phosphoprotein</keyword>
<dbReference type="Pfam" id="PF13185">
    <property type="entry name" value="GAF_2"/>
    <property type="match status" value="1"/>
</dbReference>
<feature type="transmembrane region" description="Helical" evidence="12">
    <location>
        <begin position="32"/>
        <end position="49"/>
    </location>
</feature>
<evidence type="ECO:0000256" key="3">
    <source>
        <dbReference type="ARBA" id="ARBA00012438"/>
    </source>
</evidence>
<evidence type="ECO:0000256" key="7">
    <source>
        <dbReference type="ARBA" id="ARBA00022777"/>
    </source>
</evidence>
<dbReference type="FunFam" id="1.10.287.130:FF:000038">
    <property type="entry name" value="Sensory transduction histidine kinase"/>
    <property type="match status" value="1"/>
</dbReference>
<dbReference type="GO" id="GO:0016020">
    <property type="term" value="C:membrane"/>
    <property type="evidence" value="ECO:0007669"/>
    <property type="project" value="UniProtKB-SubCell"/>
</dbReference>
<keyword evidence="5" id="KW-0808">Transferase</keyword>
<dbReference type="InterPro" id="IPR013656">
    <property type="entry name" value="PAS_4"/>
</dbReference>
<dbReference type="InterPro" id="IPR003594">
    <property type="entry name" value="HATPase_dom"/>
</dbReference>
<dbReference type="RefSeq" id="WP_133796566.1">
    <property type="nucleotide sequence ID" value="NZ_SOCA01000008.1"/>
</dbReference>
<keyword evidence="12" id="KW-0812">Transmembrane</keyword>
<dbReference type="EC" id="2.7.13.3" evidence="3"/>
<dbReference type="PRINTS" id="PR00344">
    <property type="entry name" value="BCTRLSENSOR"/>
</dbReference>
<dbReference type="InterPro" id="IPR003661">
    <property type="entry name" value="HisK_dim/P_dom"/>
</dbReference>
<dbReference type="SUPFAM" id="SSF55874">
    <property type="entry name" value="ATPase domain of HSP90 chaperone/DNA topoisomerase II/histidine kinase"/>
    <property type="match status" value="1"/>
</dbReference>
<keyword evidence="11" id="KW-0131">Cell cycle</keyword>
<dbReference type="Pfam" id="PF00512">
    <property type="entry name" value="HisKA"/>
    <property type="match status" value="1"/>
</dbReference>
<evidence type="ECO:0000256" key="12">
    <source>
        <dbReference type="SAM" id="Phobius"/>
    </source>
</evidence>
<dbReference type="Gene3D" id="3.30.450.40">
    <property type="match status" value="1"/>
</dbReference>
<comment type="catalytic activity">
    <reaction evidence="1">
        <text>ATP + protein L-histidine = ADP + protein N-phospho-L-histidine.</text>
        <dbReference type="EC" id="2.7.13.3"/>
    </reaction>
</comment>
<dbReference type="InterPro" id="IPR036890">
    <property type="entry name" value="HATPase_C_sf"/>
</dbReference>
<dbReference type="InterPro" id="IPR003018">
    <property type="entry name" value="GAF"/>
</dbReference>
<dbReference type="PANTHER" id="PTHR43711:SF1">
    <property type="entry name" value="HISTIDINE KINASE 1"/>
    <property type="match status" value="1"/>
</dbReference>
<dbReference type="PANTHER" id="PTHR43711">
    <property type="entry name" value="TWO-COMPONENT HISTIDINE KINASE"/>
    <property type="match status" value="1"/>
</dbReference>
<evidence type="ECO:0000256" key="6">
    <source>
        <dbReference type="ARBA" id="ARBA00022741"/>
    </source>
</evidence>
<evidence type="ECO:0000256" key="11">
    <source>
        <dbReference type="ARBA" id="ARBA00023306"/>
    </source>
</evidence>
<evidence type="ECO:0000313" key="15">
    <source>
        <dbReference type="EMBL" id="TDU66454.1"/>
    </source>
</evidence>
<name>A0A4R7RM73_9BACT</name>
<dbReference type="InterPro" id="IPR000014">
    <property type="entry name" value="PAS"/>
</dbReference>
<dbReference type="CDD" id="cd00130">
    <property type="entry name" value="PAS"/>
    <property type="match status" value="2"/>
</dbReference>
<sequence>MESTATRQLNSPIRPWQTLLSLFGNTSLRTRAWCIAGIYAVLATLWIYFSDAALLALLDAPELMVKWSVYKGLGFVTVTAVALLLMMRWAFGTIGDGYEALKIHEKEIDRLKKLYSALSHINQSIVWTKSREELFPRICESLTLHGGFSMAWIGWYEAESGTLAPVASSGDVNGYLKDIHISTDDRPEGCGAAGTAYREARPVISNNLSEDPSALPWHAKAPRHGLLASAVLPIRFKGTVCGTLNVYASEAGFFQEQEKELLAEAVNDISYALENLASEAERQRAEALAQREMQFSATMIETMPGILYFYNDQGRFMRWNKNFESVSGYTAEEISTMHPLDFFSSEDQRPLEERIAEVFDQGESYIEAPFQSKNGRSSPYYFTGRRVEYDGQRCLVGVGIDISERMQAEKALKKSEQRYRSTLENILEGCQIIGHDWTYLYLNHAATVHNRRPREELIGKPMMEMWPGIETTPIFTLLQRSLREGIALHEETEFTFLDGTSGWFDVRVQPVPEGIFVLSIDITERHQAEKALRDLNESLELKVIERTGQLQQALVRAEAADRLKSAFLATMSHELRTPLNSIIGFTGILLQGLAGPLNPEQNKQLGMVRGSARHLLELINDVLDISKIEAGQLEVRVEQFPLPDSIERVLASLKPLAEKKRLSLICHLSPEIGTVTGDRRRVEQILINLLNNAIKFTEHGSVTLTTEMETTGPCPVLRLSVADTGMGIKEEDLNNLFQPFRQIDTGLARQHEGTGLGLAICRRLIALMGGEISASSEWGKGSLFTVTLPQKPKPASQP</sequence>
<keyword evidence="10 12" id="KW-0472">Membrane</keyword>
<dbReference type="CDD" id="cd16922">
    <property type="entry name" value="HATPase_EvgS-ArcB-TorS-like"/>
    <property type="match status" value="1"/>
</dbReference>
<evidence type="ECO:0000256" key="5">
    <source>
        <dbReference type="ARBA" id="ARBA00022679"/>
    </source>
</evidence>
<evidence type="ECO:0000259" key="13">
    <source>
        <dbReference type="PROSITE" id="PS50109"/>
    </source>
</evidence>
<dbReference type="SMART" id="SM00387">
    <property type="entry name" value="HATPase_c"/>
    <property type="match status" value="1"/>
</dbReference>
<keyword evidence="6" id="KW-0547">Nucleotide-binding</keyword>
<dbReference type="InterPro" id="IPR029016">
    <property type="entry name" value="GAF-like_dom_sf"/>
</dbReference>
<dbReference type="SMART" id="SM00065">
    <property type="entry name" value="GAF"/>
    <property type="match status" value="1"/>
</dbReference>
<dbReference type="SMART" id="SM00091">
    <property type="entry name" value="PAS"/>
    <property type="match status" value="2"/>
</dbReference>
<dbReference type="Pfam" id="PF02518">
    <property type="entry name" value="HATPase_c"/>
    <property type="match status" value="1"/>
</dbReference>
<keyword evidence="8" id="KW-0067">ATP-binding</keyword>
<gene>
    <name evidence="15" type="ORF">EI77_03548</name>
</gene>
<keyword evidence="7" id="KW-0418">Kinase</keyword>
<evidence type="ECO:0000259" key="14">
    <source>
        <dbReference type="PROSITE" id="PS50112"/>
    </source>
</evidence>
<comment type="caution">
    <text evidence="15">The sequence shown here is derived from an EMBL/GenBank/DDBJ whole genome shotgun (WGS) entry which is preliminary data.</text>
</comment>
<dbReference type="InterPro" id="IPR050736">
    <property type="entry name" value="Sensor_HK_Regulatory"/>
</dbReference>
<dbReference type="SUPFAM" id="SSF55785">
    <property type="entry name" value="PYP-like sensor domain (PAS domain)"/>
    <property type="match status" value="2"/>
</dbReference>
<dbReference type="OrthoDB" id="176993at2"/>
<evidence type="ECO:0000256" key="4">
    <source>
        <dbReference type="ARBA" id="ARBA00022553"/>
    </source>
</evidence>